<sequence length="291" mass="31913">MGDAPEFDDIRVVHINAGNDEGADITIEINSKRITVSLFANSSWQGEGNSQLGTTIEDQLIQLLNQAVTAADEEYDDLINRALDTILDIGGPAFSKVAPPMCDSSQSASPDLHSHLYPDALDFRLQTIDGKVAIFQIDPDEAISLPDAAPDPRFPTKIWKYNLSSDSTIRVPRLRGYVKHAYSGAIIGLLRDWVPSGSHGNTLRDIDVCAVSPDLRRRWAAQIRQTVSRLHAIGVIWGDGKASNVIVDKNDDVWLIDLAGGWSRGWVDEDLADTVEGDDQAVARIVKFLDL</sequence>
<name>A0A0D9NHS9_METAN</name>
<dbReference type="Pfam" id="PF06176">
    <property type="entry name" value="WaaY"/>
    <property type="match status" value="1"/>
</dbReference>
<reference evidence="2" key="1">
    <citation type="journal article" date="2014" name="BMC Genomics">
        <title>The genome sequence of the biocontrol fungus Metarhizium anisopliae and comparative genomics of Metarhizium species.</title>
        <authorList>
            <person name="Pattemore J.A."/>
            <person name="Hane J.K."/>
            <person name="Williams A.H."/>
            <person name="Wilson B.A."/>
            <person name="Stodart B.J."/>
            <person name="Ash G.J."/>
        </authorList>
    </citation>
    <scope>NUCLEOTIDE SEQUENCE [LARGE SCALE GENOMIC DNA]</scope>
    <source>
        <strain evidence="2">BRIP 53293</strain>
    </source>
</reference>
<protein>
    <recommendedName>
        <fullName evidence="3">Protein kinase domain-containing protein</fullName>
    </recommendedName>
</protein>
<dbReference type="AlphaFoldDB" id="A0A0D9NHS9"/>
<gene>
    <name evidence="1" type="ORF">H634G_11193</name>
</gene>
<dbReference type="STRING" id="1291518.A0A0D9NHS9"/>
<dbReference type="InterPro" id="IPR009330">
    <property type="entry name" value="LipoPS_heptP_kinase"/>
</dbReference>
<dbReference type="Proteomes" id="UP000054544">
    <property type="component" value="Unassembled WGS sequence"/>
</dbReference>
<evidence type="ECO:0008006" key="3">
    <source>
        <dbReference type="Google" id="ProtNLM"/>
    </source>
</evidence>
<dbReference type="InterPro" id="IPR011009">
    <property type="entry name" value="Kinase-like_dom_sf"/>
</dbReference>
<dbReference type="SUPFAM" id="SSF56112">
    <property type="entry name" value="Protein kinase-like (PK-like)"/>
    <property type="match status" value="1"/>
</dbReference>
<evidence type="ECO:0000313" key="2">
    <source>
        <dbReference type="Proteomes" id="UP000054544"/>
    </source>
</evidence>
<organism evidence="1 2">
    <name type="scientific">Metarhizium anisopliae BRIP 53293</name>
    <dbReference type="NCBI Taxonomy" id="1291518"/>
    <lineage>
        <taxon>Eukaryota</taxon>
        <taxon>Fungi</taxon>
        <taxon>Dikarya</taxon>
        <taxon>Ascomycota</taxon>
        <taxon>Pezizomycotina</taxon>
        <taxon>Sordariomycetes</taxon>
        <taxon>Hypocreomycetidae</taxon>
        <taxon>Hypocreales</taxon>
        <taxon>Clavicipitaceae</taxon>
        <taxon>Metarhizium</taxon>
    </lineage>
</organism>
<dbReference type="Gene3D" id="1.10.510.10">
    <property type="entry name" value="Transferase(Phosphotransferase) domain 1"/>
    <property type="match status" value="1"/>
</dbReference>
<proteinExistence type="predicted"/>
<evidence type="ECO:0000313" key="1">
    <source>
        <dbReference type="EMBL" id="KJK73557.1"/>
    </source>
</evidence>
<dbReference type="OrthoDB" id="4062651at2759"/>
<dbReference type="EMBL" id="KE384804">
    <property type="protein sequence ID" value="KJK73557.1"/>
    <property type="molecule type" value="Genomic_DNA"/>
</dbReference>
<accession>A0A0D9NHS9</accession>
<keyword evidence="2" id="KW-1185">Reference proteome</keyword>